<reference evidence="10 11" key="1">
    <citation type="journal article" date="2016" name="Genome Biol. Evol.">
        <title>Divergent and convergent evolution of fungal pathogenicity.</title>
        <authorList>
            <person name="Shang Y."/>
            <person name="Xiao G."/>
            <person name="Zheng P."/>
            <person name="Cen K."/>
            <person name="Zhan S."/>
            <person name="Wang C."/>
        </authorList>
    </citation>
    <scope>NUCLEOTIDE SEQUENCE [LARGE SCALE GENOMIC DNA]</scope>
    <source>
        <strain evidence="10 11">ARSEF 7405</strain>
    </source>
</reference>
<proteinExistence type="inferred from homology"/>
<feature type="compositionally biased region" description="Polar residues" evidence="8">
    <location>
        <begin position="66"/>
        <end position="82"/>
    </location>
</feature>
<comment type="function">
    <text evidence="6">Component of the mitochondrial ribosome (mitoribosome), a dedicated translation machinery responsible for the synthesis of mitochondrial genome-encoded proteins, including at least some of the essential transmembrane subunits of the mitochondrial respiratory chain. The mitoribosomes are attached to the mitochondrial inner membrane and translation products are cotranslationally integrated into the membrane.</text>
</comment>
<evidence type="ECO:0000313" key="11">
    <source>
        <dbReference type="Proteomes" id="UP000242877"/>
    </source>
</evidence>
<evidence type="ECO:0000256" key="6">
    <source>
        <dbReference type="ARBA" id="ARBA00037226"/>
    </source>
</evidence>
<dbReference type="VEuPathDB" id="FungiDB:AAP_02946"/>
<dbReference type="SUPFAM" id="SSF47973">
    <property type="entry name" value="Ribosomal protein S7"/>
    <property type="match status" value="1"/>
</dbReference>
<evidence type="ECO:0000256" key="2">
    <source>
        <dbReference type="ARBA" id="ARBA00007151"/>
    </source>
</evidence>
<feature type="region of interest" description="Disordered" evidence="8">
    <location>
        <begin position="66"/>
        <end position="128"/>
    </location>
</feature>
<feature type="domain" description="Small ribosomal subunit protein uS7" evidence="9">
    <location>
        <begin position="221"/>
        <end position="374"/>
    </location>
</feature>
<dbReference type="CDD" id="cd14868">
    <property type="entry name" value="uS7_Mitochondria_Fungi"/>
    <property type="match status" value="1"/>
</dbReference>
<dbReference type="EMBL" id="AZGZ01000011">
    <property type="protein sequence ID" value="KZZ92291.1"/>
    <property type="molecule type" value="Genomic_DNA"/>
</dbReference>
<comment type="similarity">
    <text evidence="2">Belongs to the universal ribosomal protein uS7 family.</text>
</comment>
<dbReference type="InterPro" id="IPR036823">
    <property type="entry name" value="Ribosomal_uS7_dom_sf"/>
</dbReference>
<evidence type="ECO:0000313" key="10">
    <source>
        <dbReference type="EMBL" id="KZZ92291.1"/>
    </source>
</evidence>
<dbReference type="PANTHER" id="PTHR11205">
    <property type="entry name" value="RIBOSOMAL PROTEIN S7"/>
    <property type="match status" value="1"/>
</dbReference>
<dbReference type="Gene3D" id="1.10.455.10">
    <property type="entry name" value="Ribosomal protein S7 domain"/>
    <property type="match status" value="1"/>
</dbReference>
<evidence type="ECO:0000256" key="8">
    <source>
        <dbReference type="SAM" id="MobiDB-lite"/>
    </source>
</evidence>
<dbReference type="FunFam" id="1.10.455.10:FF:000006">
    <property type="entry name" value="37S ribosomal protein S7, mitochondrial"/>
    <property type="match status" value="1"/>
</dbReference>
<dbReference type="Proteomes" id="UP000242877">
    <property type="component" value="Unassembled WGS sequence"/>
</dbReference>
<keyword evidence="4" id="KW-0496">Mitochondrion</keyword>
<accession>A0A162JFV9</accession>
<sequence length="383" mass="42289">MPPRITLNINRLASSRLVARGSAQSFTAVNTDAATTGAGIDITRRFSALCVRDTTNCNAINSSALRRSCPQHQQRRMQSTSDGKSDDPAVRKIEEDVEKTPEDKLAGHNIPHPKLKKSLSPEEEQGSPVEEFFKRDKNALKYAPKVVQDKLNPKPPAGSRSYSTAVDSAAGGNGIDAPLPGATPMEQLIAVMENKPEAPIEGLKFDMPPKPDYATGHFRKRYDPVLDQFTKMLMRDGKLARAENTMNAIIDILRRSPPPKVVPERPLVYSLPAEEYPLNPVLYLTNVVDSIAPLLRLKQMKGAAGGGMSLPVPRPLNSRQRRRTAIKWIIEASEKRRDIALPKRIADEIVAVAEGRSSVWQKRDMVHKSGISARTNMSLGPRR</sequence>
<dbReference type="GO" id="GO:0005840">
    <property type="term" value="C:ribosome"/>
    <property type="evidence" value="ECO:0007669"/>
    <property type="project" value="UniProtKB-KW"/>
</dbReference>
<dbReference type="OrthoDB" id="9972728at2759"/>
<feature type="compositionally biased region" description="Basic and acidic residues" evidence="8">
    <location>
        <begin position="83"/>
        <end position="106"/>
    </location>
</feature>
<evidence type="ECO:0000256" key="1">
    <source>
        <dbReference type="ARBA" id="ARBA00004173"/>
    </source>
</evidence>
<dbReference type="GO" id="GO:0005739">
    <property type="term" value="C:mitochondrion"/>
    <property type="evidence" value="ECO:0007669"/>
    <property type="project" value="UniProtKB-SubCell"/>
</dbReference>
<dbReference type="InterPro" id="IPR000235">
    <property type="entry name" value="Ribosomal_uS7"/>
</dbReference>
<dbReference type="GO" id="GO:1990904">
    <property type="term" value="C:ribonucleoprotein complex"/>
    <property type="evidence" value="ECO:0007669"/>
    <property type="project" value="UniProtKB-KW"/>
</dbReference>
<evidence type="ECO:0000259" key="9">
    <source>
        <dbReference type="Pfam" id="PF00177"/>
    </source>
</evidence>
<dbReference type="GO" id="GO:0006412">
    <property type="term" value="P:translation"/>
    <property type="evidence" value="ECO:0007669"/>
    <property type="project" value="InterPro"/>
</dbReference>
<comment type="subcellular location">
    <subcellularLocation>
        <location evidence="1">Mitochondrion</location>
    </subcellularLocation>
</comment>
<dbReference type="InterPro" id="IPR023798">
    <property type="entry name" value="Ribosomal_uS7_dom"/>
</dbReference>
<keyword evidence="11" id="KW-1185">Reference proteome</keyword>
<gene>
    <name evidence="10" type="ORF">AAP_02946</name>
</gene>
<evidence type="ECO:0000256" key="7">
    <source>
        <dbReference type="ARBA" id="ARBA00039306"/>
    </source>
</evidence>
<dbReference type="InterPro" id="IPR047988">
    <property type="entry name" value="Ribosomal_uS7m_fungi"/>
</dbReference>
<evidence type="ECO:0000256" key="5">
    <source>
        <dbReference type="ARBA" id="ARBA00023274"/>
    </source>
</evidence>
<dbReference type="AlphaFoldDB" id="A0A162JFV9"/>
<evidence type="ECO:0000256" key="4">
    <source>
        <dbReference type="ARBA" id="ARBA00023128"/>
    </source>
</evidence>
<keyword evidence="5" id="KW-0687">Ribonucleoprotein</keyword>
<comment type="caution">
    <text evidence="10">The sequence shown here is derived from an EMBL/GenBank/DDBJ whole genome shotgun (WGS) entry which is preliminary data.</text>
</comment>
<protein>
    <recommendedName>
        <fullName evidence="7">Small ribosomal subunit protein uS7m</fullName>
    </recommendedName>
</protein>
<dbReference type="Pfam" id="PF00177">
    <property type="entry name" value="Ribosomal_S7"/>
    <property type="match status" value="1"/>
</dbReference>
<keyword evidence="3 10" id="KW-0689">Ribosomal protein</keyword>
<name>A0A162JFV9_9EURO</name>
<organism evidence="10 11">
    <name type="scientific">Ascosphaera apis ARSEF 7405</name>
    <dbReference type="NCBI Taxonomy" id="392613"/>
    <lineage>
        <taxon>Eukaryota</taxon>
        <taxon>Fungi</taxon>
        <taxon>Dikarya</taxon>
        <taxon>Ascomycota</taxon>
        <taxon>Pezizomycotina</taxon>
        <taxon>Eurotiomycetes</taxon>
        <taxon>Eurotiomycetidae</taxon>
        <taxon>Onygenales</taxon>
        <taxon>Ascosphaeraceae</taxon>
        <taxon>Ascosphaera</taxon>
    </lineage>
</organism>
<evidence type="ECO:0000256" key="3">
    <source>
        <dbReference type="ARBA" id="ARBA00022980"/>
    </source>
</evidence>